<evidence type="ECO:0000259" key="2">
    <source>
        <dbReference type="Pfam" id="PF10080"/>
    </source>
</evidence>
<keyword evidence="1" id="KW-1133">Transmembrane helix</keyword>
<gene>
    <name evidence="3" type="ORF">DSOL_4840</name>
</gene>
<keyword evidence="1" id="KW-0472">Membrane</keyword>
<feature type="transmembrane region" description="Helical" evidence="1">
    <location>
        <begin position="20"/>
        <end position="41"/>
    </location>
</feature>
<dbReference type="EMBL" id="MLBF01000069">
    <property type="protein sequence ID" value="OLN26816.1"/>
    <property type="molecule type" value="Genomic_DNA"/>
</dbReference>
<dbReference type="STRING" id="1888891.DSOL_4840"/>
<sequence>MKNDREEKKQKFTQPKKSKAGLYSILGLVAVAVMISSYFILGNSKPSDSANALADTGQKMNYSSNAKLEQTVVPSKVENGKEVVTTLGTVKEKKFIKTEYKANGKTVPLTAFIQPDGKVMVAVSYCEPCKGDSFHISNNQIICNTCGTIWDLQTLKGLSGGCQAYPPQALTYSLNGDNLEIPQAVLDSWSPRV</sequence>
<dbReference type="Proteomes" id="UP000186102">
    <property type="component" value="Unassembled WGS sequence"/>
</dbReference>
<dbReference type="AlphaFoldDB" id="A0A1Q8QHL5"/>
<proteinExistence type="predicted"/>
<accession>A0A1Q8QHL5</accession>
<organism evidence="3 4">
    <name type="scientific">Desulfosporosinus metallidurans</name>
    <dbReference type="NCBI Taxonomy" id="1888891"/>
    <lineage>
        <taxon>Bacteria</taxon>
        <taxon>Bacillati</taxon>
        <taxon>Bacillota</taxon>
        <taxon>Clostridia</taxon>
        <taxon>Eubacteriales</taxon>
        <taxon>Desulfitobacteriaceae</taxon>
        <taxon>Desulfosporosinus</taxon>
    </lineage>
</organism>
<evidence type="ECO:0000313" key="4">
    <source>
        <dbReference type="Proteomes" id="UP000186102"/>
    </source>
</evidence>
<dbReference type="RefSeq" id="WP_075367119.1">
    <property type="nucleotide sequence ID" value="NZ_MLBF01000069.1"/>
</dbReference>
<feature type="domain" description="Membrane iron-sulfur containing protein FtrD-like" evidence="2">
    <location>
        <begin position="90"/>
        <end position="191"/>
    </location>
</feature>
<comment type="caution">
    <text evidence="3">The sequence shown here is derived from an EMBL/GenBank/DDBJ whole genome shotgun (WGS) entry which is preliminary data.</text>
</comment>
<reference evidence="3 4" key="1">
    <citation type="submission" date="2016-09" db="EMBL/GenBank/DDBJ databases">
        <title>Complete genome of Desulfosporosinus sp. OL.</title>
        <authorList>
            <person name="Mardanov A."/>
            <person name="Beletsky A."/>
            <person name="Panova A."/>
            <person name="Karnachuk O."/>
            <person name="Ravin N."/>
        </authorList>
    </citation>
    <scope>NUCLEOTIDE SEQUENCE [LARGE SCALE GENOMIC DNA]</scope>
    <source>
        <strain evidence="3 4">OL</strain>
    </source>
</reference>
<evidence type="ECO:0000256" key="1">
    <source>
        <dbReference type="SAM" id="Phobius"/>
    </source>
</evidence>
<protein>
    <submittedName>
        <fullName evidence="3">Putative membrane protein</fullName>
    </submittedName>
</protein>
<dbReference type="Pfam" id="PF10080">
    <property type="entry name" value="FtrD-like"/>
    <property type="match status" value="1"/>
</dbReference>
<evidence type="ECO:0000313" key="3">
    <source>
        <dbReference type="EMBL" id="OLN26816.1"/>
    </source>
</evidence>
<name>A0A1Q8QHL5_9FIRM</name>
<dbReference type="InterPro" id="IPR018758">
    <property type="entry name" value="FtrD-like"/>
</dbReference>
<keyword evidence="4" id="KW-1185">Reference proteome</keyword>
<dbReference type="OrthoDB" id="1952410at2"/>
<keyword evidence="1" id="KW-0812">Transmembrane</keyword>